<keyword evidence="5" id="KW-1185">Reference proteome</keyword>
<reference evidence="2" key="4">
    <citation type="submission" date="2024-05" db="EMBL/GenBank/DDBJ databases">
        <authorList>
            <person name="Sun Q."/>
            <person name="Zhou Y."/>
        </authorList>
    </citation>
    <scope>NUCLEOTIDE SEQUENCE</scope>
    <source>
        <strain evidence="2">CGMCC 1.15931</strain>
    </source>
</reference>
<evidence type="ECO:0000256" key="1">
    <source>
        <dbReference type="SAM" id="Phobius"/>
    </source>
</evidence>
<dbReference type="EMBL" id="BMKG01000006">
    <property type="protein sequence ID" value="GGB96062.1"/>
    <property type="molecule type" value="Genomic_DNA"/>
</dbReference>
<proteinExistence type="predicted"/>
<accession>A0A6I3SQ16</accession>
<keyword evidence="1" id="KW-0812">Transmembrane</keyword>
<sequence length="254" mass="27680">MTLNPLIYPAANLICAIAAFAMTDRFVGEAAAVPVVWVAVALALSIGALQFVLARRAKTRLLYQLLSSSSAGISLIFFLMAMFCPIFLIEELSAARKLAVAGGGLALMAANAVYGIRQVRTAWAQSGDGSFDKHYNATTNQLDWDMAVRPLGIRHDLYVPGLPEAAQPLLAVALLVFMLVGAGITDIRPDAGIVIWAVPMFAISAFFVQVLAKQAVLIRRLVTFETRIGRPVAHQPKLGMYRRARKTKRKTRRK</sequence>
<feature type="transmembrane region" description="Helical" evidence="1">
    <location>
        <begin position="35"/>
        <end position="53"/>
    </location>
</feature>
<reference evidence="2" key="1">
    <citation type="journal article" date="2014" name="Int. J. Syst. Evol. Microbiol.">
        <title>Complete genome of a new Firmicutes species belonging to the dominant human colonic microbiota ('Ruminococcus bicirculans') reveals two chromosomes and a selective capacity to utilize plant glucans.</title>
        <authorList>
            <consortium name="NISC Comparative Sequencing Program"/>
            <person name="Wegmann U."/>
            <person name="Louis P."/>
            <person name="Goesmann A."/>
            <person name="Henrissat B."/>
            <person name="Duncan S.H."/>
            <person name="Flint H.J."/>
        </authorList>
    </citation>
    <scope>NUCLEOTIDE SEQUENCE</scope>
    <source>
        <strain evidence="2">CGMCC 1.15931</strain>
    </source>
</reference>
<dbReference type="Proteomes" id="UP000622638">
    <property type="component" value="Unassembled WGS sequence"/>
</dbReference>
<feature type="transmembrane region" description="Helical" evidence="1">
    <location>
        <begin position="7"/>
        <end position="23"/>
    </location>
</feature>
<feature type="transmembrane region" description="Helical" evidence="1">
    <location>
        <begin position="65"/>
        <end position="88"/>
    </location>
</feature>
<keyword evidence="1" id="KW-1133">Transmembrane helix</keyword>
<dbReference type="Proteomes" id="UP000430634">
    <property type="component" value="Unassembled WGS sequence"/>
</dbReference>
<dbReference type="AlphaFoldDB" id="A0A6I3SQ16"/>
<dbReference type="EMBL" id="WNKZ01000001">
    <property type="protein sequence ID" value="MTV51148.1"/>
    <property type="molecule type" value="Genomic_DNA"/>
</dbReference>
<feature type="transmembrane region" description="Helical" evidence="1">
    <location>
        <begin position="94"/>
        <end position="116"/>
    </location>
</feature>
<reference evidence="3 4" key="3">
    <citation type="submission" date="2019-11" db="EMBL/GenBank/DDBJ databases">
        <title>Type strains purchased from KCTC, JCM and DSMZ.</title>
        <authorList>
            <person name="Lu H."/>
        </authorList>
    </citation>
    <scope>NUCLEOTIDE SEQUENCE [LARGE SCALE GENOMIC DNA]</scope>
    <source>
        <strain evidence="3 4">KCTC 52429</strain>
    </source>
</reference>
<feature type="transmembrane region" description="Helical" evidence="1">
    <location>
        <begin position="169"/>
        <end position="187"/>
    </location>
</feature>
<reference evidence="5" key="2">
    <citation type="journal article" date="2019" name="Int. J. Syst. Evol. Microbiol.">
        <title>The Global Catalogue of Microorganisms (GCM) 10K type strain sequencing project: providing services to taxonomists for standard genome sequencing and annotation.</title>
        <authorList>
            <consortium name="The Broad Institute Genomics Platform"/>
            <consortium name="The Broad Institute Genome Sequencing Center for Infectious Disease"/>
            <person name="Wu L."/>
            <person name="Ma J."/>
        </authorList>
    </citation>
    <scope>NUCLEOTIDE SEQUENCE [LARGE SCALE GENOMIC DNA]</scope>
    <source>
        <strain evidence="5">CGMCC 1.15931</strain>
    </source>
</reference>
<gene>
    <name evidence="2" type="ORF">GCM10011572_17560</name>
    <name evidence="3" type="ORF">GM672_00225</name>
</gene>
<evidence type="ECO:0000313" key="4">
    <source>
        <dbReference type="Proteomes" id="UP000430634"/>
    </source>
</evidence>
<evidence type="ECO:0000313" key="2">
    <source>
        <dbReference type="EMBL" id="GGB96062.1"/>
    </source>
</evidence>
<name>A0A6I3SQ16_9BURK</name>
<feature type="transmembrane region" description="Helical" evidence="1">
    <location>
        <begin position="193"/>
        <end position="212"/>
    </location>
</feature>
<organism evidence="3 4">
    <name type="scientific">Pseudoduganella buxea</name>
    <dbReference type="NCBI Taxonomy" id="1949069"/>
    <lineage>
        <taxon>Bacteria</taxon>
        <taxon>Pseudomonadati</taxon>
        <taxon>Pseudomonadota</taxon>
        <taxon>Betaproteobacteria</taxon>
        <taxon>Burkholderiales</taxon>
        <taxon>Oxalobacteraceae</taxon>
        <taxon>Telluria group</taxon>
        <taxon>Pseudoduganella</taxon>
    </lineage>
</organism>
<evidence type="ECO:0000313" key="3">
    <source>
        <dbReference type="EMBL" id="MTV51148.1"/>
    </source>
</evidence>
<comment type="caution">
    <text evidence="3">The sequence shown here is derived from an EMBL/GenBank/DDBJ whole genome shotgun (WGS) entry which is preliminary data.</text>
</comment>
<keyword evidence="1" id="KW-0472">Membrane</keyword>
<evidence type="ECO:0000313" key="5">
    <source>
        <dbReference type="Proteomes" id="UP000622638"/>
    </source>
</evidence>
<dbReference type="RefSeq" id="WP_155468514.1">
    <property type="nucleotide sequence ID" value="NZ_BMKG01000006.1"/>
</dbReference>
<protein>
    <submittedName>
        <fullName evidence="3">Uncharacterized protein</fullName>
    </submittedName>
</protein>